<evidence type="ECO:0000256" key="1">
    <source>
        <dbReference type="SAM" id="Coils"/>
    </source>
</evidence>
<proteinExistence type="predicted"/>
<name>A0ABM3Z2A4_PANGU</name>
<evidence type="ECO:0000313" key="3">
    <source>
        <dbReference type="Proteomes" id="UP001652622"/>
    </source>
</evidence>
<dbReference type="Gene3D" id="3.30.70.1820">
    <property type="entry name" value="L1 transposable element, RRM domain"/>
    <property type="match status" value="1"/>
</dbReference>
<evidence type="ECO:0000313" key="4">
    <source>
        <dbReference type="RefSeq" id="XP_060542494.1"/>
    </source>
</evidence>
<accession>A0ABM3Z2A4</accession>
<dbReference type="GeneID" id="132710441"/>
<dbReference type="RefSeq" id="XP_060542494.1">
    <property type="nucleotide sequence ID" value="XM_060686511.1"/>
</dbReference>
<organism evidence="3 4">
    <name type="scientific">Pantherophis guttatus</name>
    <name type="common">Corn snake</name>
    <name type="synonym">Elaphe guttata</name>
    <dbReference type="NCBI Taxonomy" id="94885"/>
    <lineage>
        <taxon>Eukaryota</taxon>
        <taxon>Metazoa</taxon>
        <taxon>Chordata</taxon>
        <taxon>Craniata</taxon>
        <taxon>Vertebrata</taxon>
        <taxon>Euteleostomi</taxon>
        <taxon>Lepidosauria</taxon>
        <taxon>Squamata</taxon>
        <taxon>Bifurcata</taxon>
        <taxon>Unidentata</taxon>
        <taxon>Episquamata</taxon>
        <taxon>Toxicofera</taxon>
        <taxon>Serpentes</taxon>
        <taxon>Colubroidea</taxon>
        <taxon>Colubridae</taxon>
        <taxon>Colubrinae</taxon>
        <taxon>Pantherophis</taxon>
    </lineage>
</organism>
<feature type="region of interest" description="Disordered" evidence="2">
    <location>
        <begin position="1"/>
        <end position="47"/>
    </location>
</feature>
<sequence length="300" mass="34626">MEQISIPHPSLARRRVRGKGGRGAGIATGRFSQQEATARGRKQPGAPATRFFSHLHCHPLCTISSFRPARTALQSCKLHELPSTFIYSPSMSCLASPIFQSSSHRTGHCSSRSSSSTQVRCRPPKFCHGPPTFIQETMMAMQEKMSNNHSELKTDIHALDKKMNEIQVSIFNNEQRIQKAEQRIEQNEKKLDTVDQTLTMQNKELEDSLIQLEMYRASFYLRFQNVIEDKDEDLGEKMAELIAEVLQQSKQEIIRELDDDYRVQTNYARRNRLPREVHVRFARKKVKDILYNMARRANYV</sequence>
<keyword evidence="1" id="KW-0175">Coiled coil</keyword>
<protein>
    <submittedName>
        <fullName evidence="4">Uncharacterized protein LOC132710441</fullName>
    </submittedName>
</protein>
<reference evidence="4" key="1">
    <citation type="submission" date="2025-08" db="UniProtKB">
        <authorList>
            <consortium name="RefSeq"/>
        </authorList>
    </citation>
    <scope>IDENTIFICATION</scope>
    <source>
        <tissue evidence="4">Blood</tissue>
    </source>
</reference>
<feature type="compositionally biased region" description="Basic residues" evidence="2">
    <location>
        <begin position="11"/>
        <end position="20"/>
    </location>
</feature>
<dbReference type="Proteomes" id="UP001652622">
    <property type="component" value="Unplaced"/>
</dbReference>
<feature type="coiled-coil region" evidence="1">
    <location>
        <begin position="163"/>
        <end position="197"/>
    </location>
</feature>
<gene>
    <name evidence="4" type="primary">LOC132710441</name>
</gene>
<evidence type="ECO:0000256" key="2">
    <source>
        <dbReference type="SAM" id="MobiDB-lite"/>
    </source>
</evidence>
<keyword evidence="3" id="KW-1185">Reference proteome</keyword>